<dbReference type="AlphaFoldDB" id="A0AAV0N1R6"/>
<comment type="caution">
    <text evidence="1">The sequence shown here is derived from an EMBL/GenBank/DDBJ whole genome shotgun (WGS) entry which is preliminary data.</text>
</comment>
<reference evidence="1" key="1">
    <citation type="submission" date="2022-08" db="EMBL/GenBank/DDBJ databases">
        <authorList>
            <person name="Gutierrez-Valencia J."/>
        </authorList>
    </citation>
    <scope>NUCLEOTIDE SEQUENCE</scope>
</reference>
<name>A0AAV0N1R6_9ROSI</name>
<organism evidence="1 2">
    <name type="scientific">Linum tenue</name>
    <dbReference type="NCBI Taxonomy" id="586396"/>
    <lineage>
        <taxon>Eukaryota</taxon>
        <taxon>Viridiplantae</taxon>
        <taxon>Streptophyta</taxon>
        <taxon>Embryophyta</taxon>
        <taxon>Tracheophyta</taxon>
        <taxon>Spermatophyta</taxon>
        <taxon>Magnoliopsida</taxon>
        <taxon>eudicotyledons</taxon>
        <taxon>Gunneridae</taxon>
        <taxon>Pentapetalae</taxon>
        <taxon>rosids</taxon>
        <taxon>fabids</taxon>
        <taxon>Malpighiales</taxon>
        <taxon>Linaceae</taxon>
        <taxon>Linum</taxon>
    </lineage>
</organism>
<sequence>MNTVKASFRTKRKTRVETTMAAPGAFWGDLWRTLQMSWQKKYNLHVRDLSLLTRVTLLMWVRVDIDAIEISISASDTLACSFSLFRVLKTYDIRAIVSPVKVAWAKVKV</sequence>
<evidence type="ECO:0000313" key="1">
    <source>
        <dbReference type="EMBL" id="CAI0452460.1"/>
    </source>
</evidence>
<dbReference type="EMBL" id="CAMGYJ010000007">
    <property type="protein sequence ID" value="CAI0452460.1"/>
    <property type="molecule type" value="Genomic_DNA"/>
</dbReference>
<keyword evidence="2" id="KW-1185">Reference proteome</keyword>
<accession>A0AAV0N1R6</accession>
<protein>
    <submittedName>
        <fullName evidence="1">Uncharacterized protein</fullName>
    </submittedName>
</protein>
<evidence type="ECO:0000313" key="2">
    <source>
        <dbReference type="Proteomes" id="UP001154282"/>
    </source>
</evidence>
<proteinExistence type="predicted"/>
<gene>
    <name evidence="1" type="ORF">LITE_LOCUS31230</name>
</gene>
<dbReference type="Proteomes" id="UP001154282">
    <property type="component" value="Unassembled WGS sequence"/>
</dbReference>